<evidence type="ECO:0000313" key="3">
    <source>
        <dbReference type="Proteomes" id="UP001642484"/>
    </source>
</evidence>
<comment type="caution">
    <text evidence="2">The sequence shown here is derived from an EMBL/GenBank/DDBJ whole genome shotgun (WGS) entry which is preliminary data.</text>
</comment>
<feature type="compositionally biased region" description="Polar residues" evidence="1">
    <location>
        <begin position="1"/>
        <end position="10"/>
    </location>
</feature>
<proteinExistence type="predicted"/>
<evidence type="ECO:0000256" key="1">
    <source>
        <dbReference type="SAM" id="MobiDB-lite"/>
    </source>
</evidence>
<accession>A0ABP0MN13</accession>
<protein>
    <submittedName>
        <fullName evidence="2">Uncharacterized protein</fullName>
    </submittedName>
</protein>
<keyword evidence="3" id="KW-1185">Reference proteome</keyword>
<sequence>MTTDLRSTAGATDVYDAPMPNPGDPRIQLAEFLESGDDRGPLGFLKQRNLEANENPTHWFAVFRPTSADAIEKMMTGQGTGKDLNIKGKSAKIGRLSGYVPVLQISENDHKKRLGTSPAEGRIRIYMAHEESCHRMQVRMQQVLIEMARGVAAAKSITRQHEAGYIPLSDEQLDRIHKALGME</sequence>
<dbReference type="EMBL" id="CAXAMN010018680">
    <property type="protein sequence ID" value="CAK9052873.1"/>
    <property type="molecule type" value="Genomic_DNA"/>
</dbReference>
<feature type="region of interest" description="Disordered" evidence="1">
    <location>
        <begin position="1"/>
        <end position="24"/>
    </location>
</feature>
<name>A0ABP0MN13_9DINO</name>
<organism evidence="2 3">
    <name type="scientific">Durusdinium trenchii</name>
    <dbReference type="NCBI Taxonomy" id="1381693"/>
    <lineage>
        <taxon>Eukaryota</taxon>
        <taxon>Sar</taxon>
        <taxon>Alveolata</taxon>
        <taxon>Dinophyceae</taxon>
        <taxon>Suessiales</taxon>
        <taxon>Symbiodiniaceae</taxon>
        <taxon>Durusdinium</taxon>
    </lineage>
</organism>
<evidence type="ECO:0000313" key="2">
    <source>
        <dbReference type="EMBL" id="CAK9052873.1"/>
    </source>
</evidence>
<reference evidence="2 3" key="1">
    <citation type="submission" date="2024-02" db="EMBL/GenBank/DDBJ databases">
        <authorList>
            <person name="Chen Y."/>
            <person name="Shah S."/>
            <person name="Dougan E. K."/>
            <person name="Thang M."/>
            <person name="Chan C."/>
        </authorList>
    </citation>
    <scope>NUCLEOTIDE SEQUENCE [LARGE SCALE GENOMIC DNA]</scope>
</reference>
<feature type="non-terminal residue" evidence="2">
    <location>
        <position position="183"/>
    </location>
</feature>
<gene>
    <name evidence="2" type="ORF">CCMP2556_LOCUS26637</name>
</gene>
<dbReference type="Proteomes" id="UP001642484">
    <property type="component" value="Unassembled WGS sequence"/>
</dbReference>